<proteinExistence type="predicted"/>
<evidence type="ECO:0000256" key="1">
    <source>
        <dbReference type="ARBA" id="ARBA00001286"/>
    </source>
</evidence>
<feature type="domain" description="Methylated-DNA-[protein]-cysteine S-methyltransferase DNA binding" evidence="7">
    <location>
        <begin position="99"/>
        <end position="180"/>
    </location>
</feature>
<dbReference type="InterPro" id="IPR036217">
    <property type="entry name" value="MethylDNA_cys_MeTrfase_DNAb"/>
</dbReference>
<keyword evidence="4" id="KW-0227">DNA damage</keyword>
<dbReference type="GO" id="GO:0006281">
    <property type="term" value="P:DNA repair"/>
    <property type="evidence" value="ECO:0007669"/>
    <property type="project" value="UniProtKB-KW"/>
</dbReference>
<dbReference type="EMBL" id="QFPP01000090">
    <property type="protein sequence ID" value="PZQ75380.1"/>
    <property type="molecule type" value="Genomic_DNA"/>
</dbReference>
<evidence type="ECO:0000256" key="4">
    <source>
        <dbReference type="ARBA" id="ARBA00022763"/>
    </source>
</evidence>
<dbReference type="InterPro" id="IPR014048">
    <property type="entry name" value="MethylDNA_cys_MeTrfase_DNA-bd"/>
</dbReference>
<sequence>MTEIASSGIAIFETAIGHCSLAWGPRGLVGVQLPEVDGDLASKQARMRRDFPRLAELTEAQRPPEVVAAIEAIRALLTGRNEVDAQVLQIALDEEGVTDFHRRVYAIARRIPPGETRTYGDIAEELGDKTLARAVGQALGANPFAPVVPCHRVLGAKGWQGGFSAPGGPMLKLRMLAIEGAEPGGQPSLFDER</sequence>
<comment type="caution">
    <text evidence="8">The sequence shown here is derived from an EMBL/GenBank/DDBJ whole genome shotgun (WGS) entry which is preliminary data.</text>
</comment>
<evidence type="ECO:0000256" key="3">
    <source>
        <dbReference type="ARBA" id="ARBA00022679"/>
    </source>
</evidence>
<keyword evidence="2 8" id="KW-0489">Methyltransferase</keyword>
<evidence type="ECO:0000259" key="7">
    <source>
        <dbReference type="Pfam" id="PF01035"/>
    </source>
</evidence>
<gene>
    <name evidence="8" type="ORF">DI563_09880</name>
</gene>
<dbReference type="PANTHER" id="PTHR10815:SF5">
    <property type="entry name" value="METHYLATED-DNA--PROTEIN-CYSTEINE METHYLTRANSFERASE"/>
    <property type="match status" value="1"/>
</dbReference>
<organism evidence="8 9">
    <name type="scientific">Variovorax paradoxus</name>
    <dbReference type="NCBI Taxonomy" id="34073"/>
    <lineage>
        <taxon>Bacteria</taxon>
        <taxon>Pseudomonadati</taxon>
        <taxon>Pseudomonadota</taxon>
        <taxon>Betaproteobacteria</taxon>
        <taxon>Burkholderiales</taxon>
        <taxon>Comamonadaceae</taxon>
        <taxon>Variovorax</taxon>
    </lineage>
</organism>
<dbReference type="Proteomes" id="UP000249135">
    <property type="component" value="Unassembled WGS sequence"/>
</dbReference>
<keyword evidence="5" id="KW-0234">DNA repair</keyword>
<evidence type="ECO:0000256" key="2">
    <source>
        <dbReference type="ARBA" id="ARBA00022603"/>
    </source>
</evidence>
<dbReference type="GO" id="GO:0032259">
    <property type="term" value="P:methylation"/>
    <property type="evidence" value="ECO:0007669"/>
    <property type="project" value="UniProtKB-KW"/>
</dbReference>
<dbReference type="Gene3D" id="1.10.10.10">
    <property type="entry name" value="Winged helix-like DNA-binding domain superfamily/Winged helix DNA-binding domain"/>
    <property type="match status" value="1"/>
</dbReference>
<evidence type="ECO:0000256" key="6">
    <source>
        <dbReference type="ARBA" id="ARBA00049348"/>
    </source>
</evidence>
<dbReference type="CDD" id="cd06445">
    <property type="entry name" value="ATase"/>
    <property type="match status" value="1"/>
</dbReference>
<accession>A0A2W5SKL1</accession>
<dbReference type="InterPro" id="IPR001497">
    <property type="entry name" value="MethylDNA_cys_MeTrfase_AS"/>
</dbReference>
<comment type="catalytic activity">
    <reaction evidence="1">
        <text>a 4-O-methyl-thymidine in DNA + L-cysteinyl-[protein] = a thymidine in DNA + S-methyl-L-cysteinyl-[protein]</text>
        <dbReference type="Rhea" id="RHEA:53428"/>
        <dbReference type="Rhea" id="RHEA-COMP:10131"/>
        <dbReference type="Rhea" id="RHEA-COMP:10132"/>
        <dbReference type="Rhea" id="RHEA-COMP:13555"/>
        <dbReference type="Rhea" id="RHEA-COMP:13556"/>
        <dbReference type="ChEBI" id="CHEBI:29950"/>
        <dbReference type="ChEBI" id="CHEBI:82612"/>
        <dbReference type="ChEBI" id="CHEBI:137386"/>
        <dbReference type="ChEBI" id="CHEBI:137387"/>
        <dbReference type="EC" id="2.1.1.63"/>
    </reaction>
</comment>
<protein>
    <submittedName>
        <fullName evidence="8">Cysteine methyltransferase</fullName>
    </submittedName>
</protein>
<dbReference type="Pfam" id="PF01035">
    <property type="entry name" value="DNA_binding_1"/>
    <property type="match status" value="1"/>
</dbReference>
<comment type="catalytic activity">
    <reaction evidence="6">
        <text>a 6-O-methyl-2'-deoxyguanosine in DNA + L-cysteinyl-[protein] = S-methyl-L-cysteinyl-[protein] + a 2'-deoxyguanosine in DNA</text>
        <dbReference type="Rhea" id="RHEA:24000"/>
        <dbReference type="Rhea" id="RHEA-COMP:10131"/>
        <dbReference type="Rhea" id="RHEA-COMP:10132"/>
        <dbReference type="Rhea" id="RHEA-COMP:11367"/>
        <dbReference type="Rhea" id="RHEA-COMP:11368"/>
        <dbReference type="ChEBI" id="CHEBI:29950"/>
        <dbReference type="ChEBI" id="CHEBI:82612"/>
        <dbReference type="ChEBI" id="CHEBI:85445"/>
        <dbReference type="ChEBI" id="CHEBI:85448"/>
        <dbReference type="EC" id="2.1.1.63"/>
    </reaction>
</comment>
<dbReference type="InterPro" id="IPR036631">
    <property type="entry name" value="MGMT_N_sf"/>
</dbReference>
<evidence type="ECO:0000313" key="8">
    <source>
        <dbReference type="EMBL" id="PZQ75380.1"/>
    </source>
</evidence>
<dbReference type="SUPFAM" id="SSF53155">
    <property type="entry name" value="Methylated DNA-protein cysteine methyltransferase domain"/>
    <property type="match status" value="1"/>
</dbReference>
<dbReference type="GO" id="GO:0003908">
    <property type="term" value="F:methylated-DNA-[protein]-cysteine S-methyltransferase activity"/>
    <property type="evidence" value="ECO:0007669"/>
    <property type="project" value="UniProtKB-EC"/>
</dbReference>
<dbReference type="SUPFAM" id="SSF46767">
    <property type="entry name" value="Methylated DNA-protein cysteine methyltransferase, C-terminal domain"/>
    <property type="match status" value="1"/>
</dbReference>
<dbReference type="AlphaFoldDB" id="A0A2W5SKL1"/>
<evidence type="ECO:0000256" key="5">
    <source>
        <dbReference type="ARBA" id="ARBA00023204"/>
    </source>
</evidence>
<keyword evidence="3 8" id="KW-0808">Transferase</keyword>
<dbReference type="InterPro" id="IPR036388">
    <property type="entry name" value="WH-like_DNA-bd_sf"/>
</dbReference>
<evidence type="ECO:0000313" key="9">
    <source>
        <dbReference type="Proteomes" id="UP000249135"/>
    </source>
</evidence>
<dbReference type="NCBIfam" id="TIGR00589">
    <property type="entry name" value="ogt"/>
    <property type="match status" value="1"/>
</dbReference>
<reference evidence="8 9" key="1">
    <citation type="submission" date="2017-08" db="EMBL/GenBank/DDBJ databases">
        <title>Infants hospitalized years apart are colonized by the same room-sourced microbial strains.</title>
        <authorList>
            <person name="Brooks B."/>
            <person name="Olm M.R."/>
            <person name="Firek B.A."/>
            <person name="Baker R."/>
            <person name="Thomas B.C."/>
            <person name="Morowitz M.J."/>
            <person name="Banfield J.F."/>
        </authorList>
    </citation>
    <scope>NUCLEOTIDE SEQUENCE [LARGE SCALE GENOMIC DNA]</scope>
    <source>
        <strain evidence="8">S2_005_003_R2_41</strain>
    </source>
</reference>
<name>A0A2W5SKL1_VARPD</name>
<dbReference type="PROSITE" id="PS00374">
    <property type="entry name" value="MGMT"/>
    <property type="match status" value="1"/>
</dbReference>
<dbReference type="PANTHER" id="PTHR10815">
    <property type="entry name" value="METHYLATED-DNA--PROTEIN-CYSTEINE METHYLTRANSFERASE"/>
    <property type="match status" value="1"/>
</dbReference>